<protein>
    <recommendedName>
        <fullName evidence="3">PIN domain-containing protein</fullName>
    </recommendedName>
</protein>
<organism evidence="4 5">
    <name type="scientific">Drosophila rubida</name>
    <dbReference type="NCBI Taxonomy" id="30044"/>
    <lineage>
        <taxon>Eukaryota</taxon>
        <taxon>Metazoa</taxon>
        <taxon>Ecdysozoa</taxon>
        <taxon>Arthropoda</taxon>
        <taxon>Hexapoda</taxon>
        <taxon>Insecta</taxon>
        <taxon>Pterygota</taxon>
        <taxon>Neoptera</taxon>
        <taxon>Endopterygota</taxon>
        <taxon>Diptera</taxon>
        <taxon>Brachycera</taxon>
        <taxon>Muscomorpha</taxon>
        <taxon>Ephydroidea</taxon>
        <taxon>Drosophilidae</taxon>
        <taxon>Drosophila</taxon>
    </lineage>
</organism>
<dbReference type="Pfam" id="PF13638">
    <property type="entry name" value="PIN_4"/>
    <property type="match status" value="1"/>
</dbReference>
<dbReference type="InterPro" id="IPR011990">
    <property type="entry name" value="TPR-like_helical_dom_sf"/>
</dbReference>
<evidence type="ECO:0000259" key="3">
    <source>
        <dbReference type="SMART" id="SM00670"/>
    </source>
</evidence>
<dbReference type="Gene3D" id="1.25.40.10">
    <property type="entry name" value="Tetratricopeptide repeat domain"/>
    <property type="match status" value="1"/>
</dbReference>
<proteinExistence type="predicted"/>
<dbReference type="InterPro" id="IPR018834">
    <property type="entry name" value="DNA/RNA-bd_Est1-type"/>
</dbReference>
<dbReference type="InterPro" id="IPR002716">
    <property type="entry name" value="PIN_dom"/>
</dbReference>
<feature type="compositionally biased region" description="Low complexity" evidence="2">
    <location>
        <begin position="140"/>
        <end position="149"/>
    </location>
</feature>
<name>A0AAD4KBV8_9MUSC</name>
<dbReference type="Proteomes" id="UP001200034">
    <property type="component" value="Unassembled WGS sequence"/>
</dbReference>
<gene>
    <name evidence="4" type="ORF">KR093_001288</name>
</gene>
<dbReference type="EMBL" id="JAJJHW010000014">
    <property type="protein sequence ID" value="KAH8388227.1"/>
    <property type="molecule type" value="Genomic_DNA"/>
</dbReference>
<dbReference type="GO" id="GO:0070034">
    <property type="term" value="F:telomerase RNA binding"/>
    <property type="evidence" value="ECO:0007669"/>
    <property type="project" value="TreeGrafter"/>
</dbReference>
<dbReference type="SMART" id="SM00670">
    <property type="entry name" value="PINc"/>
    <property type="match status" value="1"/>
</dbReference>
<evidence type="ECO:0000313" key="4">
    <source>
        <dbReference type="EMBL" id="KAH8388227.1"/>
    </source>
</evidence>
<dbReference type="Pfam" id="PF10373">
    <property type="entry name" value="EST1_DNA_bind"/>
    <property type="match status" value="1"/>
</dbReference>
<dbReference type="InterPro" id="IPR029060">
    <property type="entry name" value="PIN-like_dom_sf"/>
</dbReference>
<comment type="caution">
    <text evidence="4">The sequence shown here is derived from an EMBL/GenBank/DDBJ whole genome shotgun (WGS) entry which is preliminary data.</text>
</comment>
<dbReference type="CDD" id="cd09885">
    <property type="entry name" value="PIN_Smg6-like"/>
    <property type="match status" value="1"/>
</dbReference>
<evidence type="ECO:0000256" key="2">
    <source>
        <dbReference type="SAM" id="MobiDB-lite"/>
    </source>
</evidence>
<dbReference type="GO" id="GO:0000184">
    <property type="term" value="P:nuclear-transcribed mRNA catabolic process, nonsense-mediated decay"/>
    <property type="evidence" value="ECO:0007669"/>
    <property type="project" value="UniProtKB-KW"/>
</dbReference>
<dbReference type="InterPro" id="IPR045153">
    <property type="entry name" value="Est1/Ebs1-like"/>
</dbReference>
<keyword evidence="5" id="KW-1185">Reference proteome</keyword>
<dbReference type="FunFam" id="3.40.50.1010:FF:000047">
    <property type="entry name" value="Blast:Telomerase-binding protein EST1A"/>
    <property type="match status" value="1"/>
</dbReference>
<evidence type="ECO:0000256" key="1">
    <source>
        <dbReference type="ARBA" id="ARBA00023161"/>
    </source>
</evidence>
<dbReference type="GO" id="GO:0042162">
    <property type="term" value="F:telomeric DNA binding"/>
    <property type="evidence" value="ECO:0007669"/>
    <property type="project" value="TreeGrafter"/>
</dbReference>
<dbReference type="SUPFAM" id="SSF48452">
    <property type="entry name" value="TPR-like"/>
    <property type="match status" value="1"/>
</dbReference>
<reference evidence="4" key="1">
    <citation type="journal article" date="2021" name="Mol. Ecol. Resour.">
        <title>Phylogenomic analyses of the genus Drosophila reveals genomic signals of climate adaptation.</title>
        <authorList>
            <person name="Li F."/>
            <person name="Rane R.V."/>
            <person name="Luria V."/>
            <person name="Xiong Z."/>
            <person name="Chen J."/>
            <person name="Li Z."/>
            <person name="Catullo R.A."/>
            <person name="Griffin P.C."/>
            <person name="Schiffer M."/>
            <person name="Pearce S."/>
            <person name="Lee S.F."/>
            <person name="McElroy K."/>
            <person name="Stocker A."/>
            <person name="Shirriffs J."/>
            <person name="Cockerell F."/>
            <person name="Coppin C."/>
            <person name="Sgro C.M."/>
            <person name="Karger A."/>
            <person name="Cain J.W."/>
            <person name="Weber J.A."/>
            <person name="Santpere G."/>
            <person name="Kirschner M.W."/>
            <person name="Hoffmann A.A."/>
            <person name="Oakeshott J.G."/>
            <person name="Zhang G."/>
        </authorList>
    </citation>
    <scope>NUCLEOTIDE SEQUENCE</scope>
    <source>
        <strain evidence="4">BGI-SZ-2011g</strain>
    </source>
</reference>
<dbReference type="SUPFAM" id="SSF88723">
    <property type="entry name" value="PIN domain-like"/>
    <property type="match status" value="1"/>
</dbReference>
<feature type="region of interest" description="Disordered" evidence="2">
    <location>
        <begin position="109"/>
        <end position="155"/>
    </location>
</feature>
<accession>A0AAD4KBV8</accession>
<sequence>MSRKGTKDQNDTSLIIGTLPKRLQKRIAASCSQQQHSHAAEDVENAEPATLAATAAATATPRPVKILSKPKENDANVVKVNAAPVLDTSGCSNSSKDVGIPGILRVNASSAEDSSAAGEKAKFANSATRRRGRSHPVRLQQHQQQQQEQTPLSPLSRVRLTTEHPVWFEHLLSMPNAKIIIQLYDQLMVLQQRNLILINWKTFCSLHAQLYEAFSGLLLEQLKFVCEHKVDAFFWKLLFYNVRDYLKRQHSDVAQSHILLLIKQSLKFYRCLYDKLMGKYISSRCESAVKVVAQRLLICLGDLSRYRANHLQLTDFAEACKYYQRAQELVPGNGTPYNQLAIISIYNHKRFDAVYYYMRSLLTSNPIHSAKESLLDLFDEIRRRYEETEMKQSPMHCIMGKAKKSKQMRREVWIYPDGVRCLHRTDVKGKSKIKANMVECNRYDEMPPEELLPRVISLYMYLVGKLFTATDMECMYQLLGKLQVQLGAALKYNNFMSRTKLLKMVALNVFVLEHNKLKAERREMRYHSFNFANSLFGLMLSKANYVFSSLLDDSSDSQRLTDDDCTRLNTFLQFVKIYLQWLTINVDLWEPVRSEDHSTIDCWAELQNLFDHIEGIYNRLDGEAEQNPTHILLDEDYVLNGFEPLGRDLNKKECYQRGSEREQFIERIRRIMQFQEIYNDHQDTLQLSLNESFTIEDLNVAMQVALNDFGAGRCITSTSGESCSTLPEEVDDSLSSNIADADVTQLCRLKKQLEAKAKVKQICNSKLEEILKLVDTKLYIEVRPRYLLPDTNCFIDCLEDIQKLSKRYTVIIPLTVVKELDGLSKGVKLESYRSSKQNQRIHHFDEVSSRAKKSLEFMRTTKNSVKFATTKGSTINASLFALVEETYASNDDKILATAISVSKNVSSEQCRDGKCFIQTELVLITTDRNLRVKALARNLAVSALDEFLQWAKDCRESST</sequence>
<dbReference type="AlphaFoldDB" id="A0AAD4KBV8"/>
<evidence type="ECO:0000313" key="5">
    <source>
        <dbReference type="Proteomes" id="UP001200034"/>
    </source>
</evidence>
<dbReference type="Gene3D" id="3.40.50.1010">
    <property type="entry name" value="5'-nuclease"/>
    <property type="match status" value="1"/>
</dbReference>
<dbReference type="PANTHER" id="PTHR15696:SF0">
    <property type="entry name" value="TELOMERASE-BINDING PROTEIN EST1A"/>
    <property type="match status" value="1"/>
</dbReference>
<keyword evidence="1" id="KW-0866">Nonsense-mediated mRNA decay</keyword>
<dbReference type="GO" id="GO:0005697">
    <property type="term" value="C:telomerase holoenzyme complex"/>
    <property type="evidence" value="ECO:0007669"/>
    <property type="project" value="TreeGrafter"/>
</dbReference>
<dbReference type="PANTHER" id="PTHR15696">
    <property type="entry name" value="SMG-7 SUPPRESSOR WITH MORPHOLOGICAL EFFECT ON GENITALIA PROTEIN 7"/>
    <property type="match status" value="1"/>
</dbReference>
<feature type="domain" description="PIN" evidence="3">
    <location>
        <begin position="785"/>
        <end position="932"/>
    </location>
</feature>